<feature type="domain" description="Cell envelope-related transcriptional attenuator" evidence="3">
    <location>
        <begin position="102"/>
        <end position="260"/>
    </location>
</feature>
<gene>
    <name evidence="4" type="ORF">UFOPK2086_00530</name>
</gene>
<feature type="region of interest" description="Disordered" evidence="1">
    <location>
        <begin position="389"/>
        <end position="412"/>
    </location>
</feature>
<dbReference type="PANTHER" id="PTHR33392:SF6">
    <property type="entry name" value="POLYISOPRENYL-TEICHOIC ACID--PEPTIDOGLYCAN TEICHOIC ACID TRANSFERASE TAGU"/>
    <property type="match status" value="1"/>
</dbReference>
<dbReference type="Gene3D" id="3.40.630.190">
    <property type="entry name" value="LCP protein"/>
    <property type="match status" value="1"/>
</dbReference>
<accession>A0A6J6JAR7</accession>
<reference evidence="4" key="1">
    <citation type="submission" date="2020-05" db="EMBL/GenBank/DDBJ databases">
        <authorList>
            <person name="Chiriac C."/>
            <person name="Salcher M."/>
            <person name="Ghai R."/>
            <person name="Kavagutti S V."/>
        </authorList>
    </citation>
    <scope>NUCLEOTIDE SEQUENCE</scope>
</reference>
<evidence type="ECO:0000313" key="4">
    <source>
        <dbReference type="EMBL" id="CAB4634171.1"/>
    </source>
</evidence>
<proteinExistence type="predicted"/>
<dbReference type="AlphaFoldDB" id="A0A6J6JAR7"/>
<name>A0A6J6JAR7_9ZZZZ</name>
<dbReference type="Pfam" id="PF03816">
    <property type="entry name" value="LytR_cpsA_psr"/>
    <property type="match status" value="1"/>
</dbReference>
<evidence type="ECO:0000259" key="3">
    <source>
        <dbReference type="Pfam" id="PF03816"/>
    </source>
</evidence>
<dbReference type="InterPro" id="IPR050922">
    <property type="entry name" value="LytR/CpsA/Psr_CW_biosynth"/>
</dbReference>
<keyword evidence="2" id="KW-0812">Transmembrane</keyword>
<dbReference type="PANTHER" id="PTHR33392">
    <property type="entry name" value="POLYISOPRENYL-TEICHOIC ACID--PEPTIDOGLYCAN TEICHOIC ACID TRANSFERASE TAGU"/>
    <property type="match status" value="1"/>
</dbReference>
<feature type="transmembrane region" description="Helical" evidence="2">
    <location>
        <begin position="16"/>
        <end position="40"/>
    </location>
</feature>
<evidence type="ECO:0000256" key="1">
    <source>
        <dbReference type="SAM" id="MobiDB-lite"/>
    </source>
</evidence>
<dbReference type="EMBL" id="CAEZVQ010000050">
    <property type="protein sequence ID" value="CAB4634171.1"/>
    <property type="molecule type" value="Genomic_DNA"/>
</dbReference>
<dbReference type="InterPro" id="IPR004474">
    <property type="entry name" value="LytR_CpsA_psr"/>
</dbReference>
<protein>
    <submittedName>
        <fullName evidence="4">Unannotated protein</fullName>
    </submittedName>
</protein>
<keyword evidence="2" id="KW-0472">Membrane</keyword>
<organism evidence="4">
    <name type="scientific">freshwater metagenome</name>
    <dbReference type="NCBI Taxonomy" id="449393"/>
    <lineage>
        <taxon>unclassified sequences</taxon>
        <taxon>metagenomes</taxon>
        <taxon>ecological metagenomes</taxon>
    </lineage>
</organism>
<evidence type="ECO:0000256" key="2">
    <source>
        <dbReference type="SAM" id="Phobius"/>
    </source>
</evidence>
<feature type="compositionally biased region" description="Polar residues" evidence="1">
    <location>
        <begin position="389"/>
        <end position="403"/>
    </location>
</feature>
<dbReference type="NCBIfam" id="TIGR00350">
    <property type="entry name" value="lytR_cpsA_psr"/>
    <property type="match status" value="1"/>
</dbReference>
<keyword evidence="2" id="KW-1133">Transmembrane helix</keyword>
<sequence>MTDAIKKPRHSGKQRIFVFFNIALAVVTILAGSGLLYANWKLGNRQVVAIDTTNNSDGNLNLPEGDRTAKNFLITGSDNNACISKDSPFYGGFGKRSAYGSRSDSLMVVRVNPIDNQAAILSFPRDMWVKQAGSSRSNRINANFNKNDPNRLIRTLKENFDISIDHYINVDFCAFAGIVNAVGGVRVPFQYKARDKRTGFKVLRARVCYTFQGDHALAYMRSRHYSWYDPATLKWRTDGTSDYGRISRQQDFMKRVIRKSLDKARTNPRVATGIMNAALKNIITDDKLTPLTVLQLGQAMKNFDTETMGSYTMPGTGTMIDQAAVILPDLESSTSKKILSVFQGKASLSTTIKGAAASSLTPTVTTLVALASVPSVSKSSADAIAVSPTATTPTGSNNLATAKTTTTTTTTVPSVSIDQDTRGVVPPNDPTCQY</sequence>